<comment type="caution">
    <text evidence="12">The sequence shown here is derived from an EMBL/GenBank/DDBJ whole genome shotgun (WGS) entry which is preliminary data.</text>
</comment>
<evidence type="ECO:0000256" key="3">
    <source>
        <dbReference type="ARBA" id="ARBA00022525"/>
    </source>
</evidence>
<dbReference type="PANTHER" id="PTHR45869">
    <property type="entry name" value="C-REACTIVE PROTEIN-RELATED"/>
    <property type="match status" value="1"/>
</dbReference>
<keyword evidence="2" id="KW-0011">Acute phase</keyword>
<reference evidence="12" key="1">
    <citation type="thesis" date="2020" institute="ProQuest LLC" country="789 East Eisenhower Parkway, Ann Arbor, MI, USA">
        <title>Comparative Genomics and Chromosome Evolution.</title>
        <authorList>
            <person name="Mudd A.B."/>
        </authorList>
    </citation>
    <scope>NUCLEOTIDE SEQUENCE</scope>
    <source>
        <strain evidence="12">237g6f4</strain>
        <tissue evidence="12">Blood</tissue>
    </source>
</reference>
<dbReference type="GO" id="GO:0046872">
    <property type="term" value="F:metal ion binding"/>
    <property type="evidence" value="ECO:0007669"/>
    <property type="project" value="UniProtKB-KW"/>
</dbReference>
<dbReference type="EMBL" id="WNYA01001671">
    <property type="protein sequence ID" value="KAG8545349.1"/>
    <property type="molecule type" value="Genomic_DNA"/>
</dbReference>
<evidence type="ECO:0000256" key="7">
    <source>
        <dbReference type="ARBA" id="ARBA00023157"/>
    </source>
</evidence>
<evidence type="ECO:0000256" key="5">
    <source>
        <dbReference type="ARBA" id="ARBA00022729"/>
    </source>
</evidence>
<dbReference type="InterPro" id="IPR051005">
    <property type="entry name" value="Pentraxin_domain"/>
</dbReference>
<evidence type="ECO:0000256" key="9">
    <source>
        <dbReference type="PROSITE-ProRule" id="PRU01172"/>
    </source>
</evidence>
<dbReference type="Pfam" id="PF00354">
    <property type="entry name" value="Pentaxin"/>
    <property type="match status" value="1"/>
</dbReference>
<keyword evidence="3" id="KW-0964">Secreted</keyword>
<dbReference type="GO" id="GO:0005576">
    <property type="term" value="C:extracellular region"/>
    <property type="evidence" value="ECO:0007669"/>
    <property type="project" value="UniProtKB-SubCell"/>
</dbReference>
<evidence type="ECO:0000256" key="8">
    <source>
        <dbReference type="ARBA" id="ARBA00038102"/>
    </source>
</evidence>
<keyword evidence="7" id="KW-1015">Disulfide bond</keyword>
<dbReference type="InterPro" id="IPR013320">
    <property type="entry name" value="ConA-like_dom_sf"/>
</dbReference>
<dbReference type="InterPro" id="IPR001759">
    <property type="entry name" value="PTX_dom"/>
</dbReference>
<dbReference type="SUPFAM" id="SSF49899">
    <property type="entry name" value="Concanavalin A-like lectins/glucanases"/>
    <property type="match status" value="1"/>
</dbReference>
<comment type="subunit">
    <text evidence="10">Homopentamer. Pentaxin (or pentraxin) have a discoid arrangement of 5 non-covalently bound subunits.</text>
</comment>
<comment type="caution">
    <text evidence="9">Lacks conserved residue(s) required for the propagation of feature annotation.</text>
</comment>
<dbReference type="PROSITE" id="PS51828">
    <property type="entry name" value="PTX_2"/>
    <property type="match status" value="1"/>
</dbReference>
<dbReference type="SMART" id="SM00159">
    <property type="entry name" value="PTX"/>
    <property type="match status" value="1"/>
</dbReference>
<organism evidence="12 13">
    <name type="scientific">Engystomops pustulosus</name>
    <name type="common">Tungara frog</name>
    <name type="synonym">Physalaemus pustulosus</name>
    <dbReference type="NCBI Taxonomy" id="76066"/>
    <lineage>
        <taxon>Eukaryota</taxon>
        <taxon>Metazoa</taxon>
        <taxon>Chordata</taxon>
        <taxon>Craniata</taxon>
        <taxon>Vertebrata</taxon>
        <taxon>Euteleostomi</taxon>
        <taxon>Amphibia</taxon>
        <taxon>Batrachia</taxon>
        <taxon>Anura</taxon>
        <taxon>Neobatrachia</taxon>
        <taxon>Hyloidea</taxon>
        <taxon>Leptodactylidae</taxon>
        <taxon>Leiuperinae</taxon>
        <taxon>Engystomops</taxon>
    </lineage>
</organism>
<dbReference type="InterPro" id="IPR030476">
    <property type="entry name" value="Pentaxin_CS"/>
</dbReference>
<gene>
    <name evidence="12" type="ORF">GDO81_021053</name>
</gene>
<feature type="domain" description="Pentraxin (PTX)" evidence="11">
    <location>
        <begin position="1"/>
        <end position="174"/>
    </location>
</feature>
<sequence>MTVCLETYTDYVHKDSLFKLVKDSKPQFHLFQTQGYYSIDIDKDQVYYKNSDETMTWKHICVSWKSSTGVIHFMVNGILYPRRVLKPGFFIDSDVSAVLGENIVSAVPGFSVGEPSFVGEIRKVNMWDRALPPEEMESMYITKWKRMRANIINWESVDYEVYGDVFLYKPWIKPL</sequence>
<evidence type="ECO:0000256" key="4">
    <source>
        <dbReference type="ARBA" id="ARBA00022723"/>
    </source>
</evidence>
<dbReference type="PRINTS" id="PR00895">
    <property type="entry name" value="PENTAXIN"/>
</dbReference>
<evidence type="ECO:0000256" key="10">
    <source>
        <dbReference type="RuleBase" id="RU362112"/>
    </source>
</evidence>
<keyword evidence="4 10" id="KW-0479">Metal-binding</keyword>
<keyword evidence="5" id="KW-0732">Signal</keyword>
<name>A0AAV6Z703_ENGPU</name>
<evidence type="ECO:0000313" key="13">
    <source>
        <dbReference type="Proteomes" id="UP000824782"/>
    </source>
</evidence>
<evidence type="ECO:0000313" key="12">
    <source>
        <dbReference type="EMBL" id="KAG8545349.1"/>
    </source>
</evidence>
<dbReference type="GO" id="GO:0006953">
    <property type="term" value="P:acute-phase response"/>
    <property type="evidence" value="ECO:0007669"/>
    <property type="project" value="UniProtKB-KW"/>
</dbReference>
<evidence type="ECO:0000256" key="6">
    <source>
        <dbReference type="ARBA" id="ARBA00022837"/>
    </source>
</evidence>
<comment type="subcellular location">
    <subcellularLocation>
        <location evidence="1 10">Secreted</location>
    </subcellularLocation>
</comment>
<dbReference type="AlphaFoldDB" id="A0AAV6Z703"/>
<keyword evidence="6 10" id="KW-0106">Calcium</keyword>
<evidence type="ECO:0000256" key="1">
    <source>
        <dbReference type="ARBA" id="ARBA00004613"/>
    </source>
</evidence>
<dbReference type="PANTHER" id="PTHR45869:SF7">
    <property type="entry name" value="C-REACTIVE PROTEIN"/>
    <property type="match status" value="1"/>
</dbReference>
<comment type="cofactor">
    <cofactor evidence="10">
        <name>Ca(2+)</name>
        <dbReference type="ChEBI" id="CHEBI:29108"/>
    </cofactor>
    <text evidence="10">Binds 2 calcium ions per subunit.</text>
</comment>
<dbReference type="Proteomes" id="UP000824782">
    <property type="component" value="Unassembled WGS sequence"/>
</dbReference>
<proteinExistence type="inferred from homology"/>
<protein>
    <recommendedName>
        <fullName evidence="10">Pentraxin family member</fullName>
    </recommendedName>
</protein>
<evidence type="ECO:0000256" key="2">
    <source>
        <dbReference type="ARBA" id="ARBA00022486"/>
    </source>
</evidence>
<dbReference type="PROSITE" id="PS00289">
    <property type="entry name" value="PTX_1"/>
    <property type="match status" value="1"/>
</dbReference>
<keyword evidence="13" id="KW-1185">Reference proteome</keyword>
<accession>A0AAV6Z703</accession>
<dbReference type="Gene3D" id="2.60.120.200">
    <property type="match status" value="1"/>
</dbReference>
<evidence type="ECO:0000259" key="11">
    <source>
        <dbReference type="PROSITE" id="PS51828"/>
    </source>
</evidence>
<comment type="similarity">
    <text evidence="8 10">Belongs to the pentraxin family.</text>
</comment>